<evidence type="ECO:0008006" key="3">
    <source>
        <dbReference type="Google" id="ProtNLM"/>
    </source>
</evidence>
<dbReference type="GO" id="GO:0030014">
    <property type="term" value="C:CCR4-NOT complex"/>
    <property type="evidence" value="ECO:0007669"/>
    <property type="project" value="InterPro"/>
</dbReference>
<dbReference type="OMA" id="ACEGFPL"/>
<dbReference type="AlphaFoldDB" id="A0A8S1YFR0"/>
<protein>
    <recommendedName>
        <fullName evidence="3">C3H1-type domain-containing protein</fullName>
    </recommendedName>
</protein>
<evidence type="ECO:0000313" key="2">
    <source>
        <dbReference type="Proteomes" id="UP000683925"/>
    </source>
</evidence>
<dbReference type="Proteomes" id="UP000683925">
    <property type="component" value="Unassembled WGS sequence"/>
</dbReference>
<sequence>MQPTLHIVMNRKHQWPYQQAFYNNLSACEGFPLHERLVKASFGTTKYCTNFLKGQQCKIKDCVYLHQHPKDKESTQVIKKEEMNNSKWLFSYSQRLAQINFKKFYTKINYKAALQKSIFLNTQNILDRMIAYKIVDRHLDQPQQQHTNEETMLMQHPQQFSEKSVETISPQKTLDMEKRLEDIIQKMDGDSNSRFKFTTATNVPEDYEAINQLKQFILK</sequence>
<reference evidence="1" key="1">
    <citation type="submission" date="2021-01" db="EMBL/GenBank/DDBJ databases">
        <authorList>
            <consortium name="Genoscope - CEA"/>
            <person name="William W."/>
        </authorList>
    </citation>
    <scope>NUCLEOTIDE SEQUENCE</scope>
</reference>
<dbReference type="OrthoDB" id="1923159at2759"/>
<keyword evidence="2" id="KW-1185">Reference proteome</keyword>
<name>A0A8S1YFR0_PAROT</name>
<comment type="caution">
    <text evidence="1">The sequence shown here is derived from an EMBL/GenBank/DDBJ whole genome shotgun (WGS) entry which is preliminary data.</text>
</comment>
<accession>A0A8S1YFR0</accession>
<dbReference type="GO" id="GO:0016567">
    <property type="term" value="P:protein ubiquitination"/>
    <property type="evidence" value="ECO:0007669"/>
    <property type="project" value="TreeGrafter"/>
</dbReference>
<evidence type="ECO:0000313" key="1">
    <source>
        <dbReference type="EMBL" id="CAD8212845.1"/>
    </source>
</evidence>
<dbReference type="PANTHER" id="PTHR12603">
    <property type="entry name" value="CCR4-NOT TRANSCRIPTION COMPLEX RELATED"/>
    <property type="match status" value="1"/>
</dbReference>
<proteinExistence type="predicted"/>
<gene>
    <name evidence="1" type="ORF">POCTA_138.1.T1590081</name>
</gene>
<dbReference type="PANTHER" id="PTHR12603:SF0">
    <property type="entry name" value="CCR4-NOT TRANSCRIPTION COMPLEX SUBUNIT 4"/>
    <property type="match status" value="1"/>
</dbReference>
<organism evidence="1 2">
    <name type="scientific">Paramecium octaurelia</name>
    <dbReference type="NCBI Taxonomy" id="43137"/>
    <lineage>
        <taxon>Eukaryota</taxon>
        <taxon>Sar</taxon>
        <taxon>Alveolata</taxon>
        <taxon>Ciliophora</taxon>
        <taxon>Intramacronucleata</taxon>
        <taxon>Oligohymenophorea</taxon>
        <taxon>Peniculida</taxon>
        <taxon>Parameciidae</taxon>
        <taxon>Paramecium</taxon>
    </lineage>
</organism>
<dbReference type="InterPro" id="IPR039780">
    <property type="entry name" value="Mot2"/>
</dbReference>
<dbReference type="EMBL" id="CAJJDP010000161">
    <property type="protein sequence ID" value="CAD8212845.1"/>
    <property type="molecule type" value="Genomic_DNA"/>
</dbReference>
<dbReference type="GO" id="GO:0004842">
    <property type="term" value="F:ubiquitin-protein transferase activity"/>
    <property type="evidence" value="ECO:0007669"/>
    <property type="project" value="InterPro"/>
</dbReference>